<dbReference type="PANTHER" id="PTHR43162">
    <property type="match status" value="1"/>
</dbReference>
<name>A0A1Q5Q0K6_9ACTO</name>
<evidence type="ECO:0000313" key="1">
    <source>
        <dbReference type="EMBL" id="OKL53140.1"/>
    </source>
</evidence>
<organism evidence="1 2">
    <name type="scientific">Bowdeniella nasicola</name>
    <dbReference type="NCBI Taxonomy" id="208480"/>
    <lineage>
        <taxon>Bacteria</taxon>
        <taxon>Bacillati</taxon>
        <taxon>Actinomycetota</taxon>
        <taxon>Actinomycetes</taxon>
        <taxon>Actinomycetales</taxon>
        <taxon>Actinomycetaceae</taxon>
        <taxon>Bowdeniella</taxon>
    </lineage>
</organism>
<comment type="caution">
    <text evidence="1">The sequence shown here is derived from an EMBL/GenBank/DDBJ whole genome shotgun (WGS) entry which is preliminary data.</text>
</comment>
<evidence type="ECO:0000313" key="2">
    <source>
        <dbReference type="Proteomes" id="UP000185628"/>
    </source>
</evidence>
<gene>
    <name evidence="1" type="ORF">BSZ39_11095</name>
</gene>
<dbReference type="SUPFAM" id="SSF51735">
    <property type="entry name" value="NAD(P)-binding Rossmann-fold domains"/>
    <property type="match status" value="1"/>
</dbReference>
<sequence>MARAFDGVSAMFLVRPPAVGNVKRDLLPALEFGRKAGLEHVVFLSLQGAEKNRVVPHATIESYLRESGMAHTFVRASFFHQNLSTTHAADIRDRDEIASILSGELGREIRYTRPGLLRYIRHARRSMPWPMVGVTAAIYTTARLGLAAGLTDDVRQVLEREPITFAEFAHRERRVWLRD</sequence>
<protein>
    <recommendedName>
        <fullName evidence="3">NmrA-like domain-containing protein</fullName>
    </recommendedName>
</protein>
<dbReference type="Gene3D" id="3.90.25.10">
    <property type="entry name" value="UDP-galactose 4-epimerase, domain 1"/>
    <property type="match status" value="1"/>
</dbReference>
<dbReference type="InterPro" id="IPR051604">
    <property type="entry name" value="Ergot_Alk_Oxidoreductase"/>
</dbReference>
<dbReference type="Gene3D" id="3.40.50.720">
    <property type="entry name" value="NAD(P)-binding Rossmann-like Domain"/>
    <property type="match status" value="1"/>
</dbReference>
<dbReference type="OrthoDB" id="3243290at2"/>
<proteinExistence type="predicted"/>
<dbReference type="AlphaFoldDB" id="A0A1Q5Q0K6"/>
<accession>A0A1Q5Q0K6</accession>
<reference evidence="2" key="1">
    <citation type="submission" date="2016-12" db="EMBL/GenBank/DDBJ databases">
        <authorList>
            <person name="Meng X."/>
        </authorList>
    </citation>
    <scope>NUCLEOTIDE SEQUENCE [LARGE SCALE GENOMIC DNA]</scope>
    <source>
        <strain evidence="2">DSM 19116</strain>
    </source>
</reference>
<evidence type="ECO:0008006" key="3">
    <source>
        <dbReference type="Google" id="ProtNLM"/>
    </source>
</evidence>
<keyword evidence="2" id="KW-1185">Reference proteome</keyword>
<dbReference type="RefSeq" id="WP_073717396.1">
    <property type="nucleotide sequence ID" value="NZ_MQVR01000084.1"/>
</dbReference>
<dbReference type="EMBL" id="MQVR01000084">
    <property type="protein sequence ID" value="OKL53140.1"/>
    <property type="molecule type" value="Genomic_DNA"/>
</dbReference>
<dbReference type="PANTHER" id="PTHR43162:SF1">
    <property type="entry name" value="PRESTALK A DIFFERENTIATION PROTEIN A"/>
    <property type="match status" value="1"/>
</dbReference>
<dbReference type="Proteomes" id="UP000185628">
    <property type="component" value="Unassembled WGS sequence"/>
</dbReference>
<dbReference type="InterPro" id="IPR036291">
    <property type="entry name" value="NAD(P)-bd_dom_sf"/>
</dbReference>